<dbReference type="FunFam" id="3.30.70.270:FF:000020">
    <property type="entry name" value="Transposon Tf2-6 polyprotein-like Protein"/>
    <property type="match status" value="1"/>
</dbReference>
<dbReference type="GO" id="GO:0016779">
    <property type="term" value="F:nucleotidyltransferase activity"/>
    <property type="evidence" value="ECO:0007669"/>
    <property type="project" value="UniProtKB-KW"/>
</dbReference>
<dbReference type="GO" id="GO:0004523">
    <property type="term" value="F:RNA-DNA hybrid ribonuclease activity"/>
    <property type="evidence" value="ECO:0007669"/>
    <property type="project" value="UniProtKB-EC"/>
</dbReference>
<keyword evidence="7" id="KW-0511">Multifunctional enzyme</keyword>
<dbReference type="AlphaFoldDB" id="V8N3W6"/>
<dbReference type="EC" id="3.1.26.4" evidence="2"/>
<dbReference type="OrthoDB" id="9045514at2759"/>
<dbReference type="Gene3D" id="2.40.70.10">
    <property type="entry name" value="Acid Proteases"/>
    <property type="match status" value="1"/>
</dbReference>
<evidence type="ECO:0000256" key="2">
    <source>
        <dbReference type="ARBA" id="ARBA00012180"/>
    </source>
</evidence>
<dbReference type="PANTHER" id="PTHR37984:SF5">
    <property type="entry name" value="PROTEIN NYNRIN-LIKE"/>
    <property type="match status" value="1"/>
</dbReference>
<evidence type="ECO:0000256" key="6">
    <source>
        <dbReference type="ARBA" id="ARBA00022759"/>
    </source>
</evidence>
<dbReference type="CDD" id="cd09274">
    <property type="entry name" value="RNase_HI_RT_Ty3"/>
    <property type="match status" value="1"/>
</dbReference>
<keyword evidence="6" id="KW-0255">Endonuclease</keyword>
<dbReference type="Pfam" id="PF00078">
    <property type="entry name" value="RVT_1"/>
    <property type="match status" value="1"/>
</dbReference>
<dbReference type="Pfam" id="PF08284">
    <property type="entry name" value="RVP_2"/>
    <property type="match status" value="1"/>
</dbReference>
<organism evidence="9 10">
    <name type="scientific">Ophiophagus hannah</name>
    <name type="common">King cobra</name>
    <name type="synonym">Naja hannah</name>
    <dbReference type="NCBI Taxonomy" id="8665"/>
    <lineage>
        <taxon>Eukaryota</taxon>
        <taxon>Metazoa</taxon>
        <taxon>Chordata</taxon>
        <taxon>Craniata</taxon>
        <taxon>Vertebrata</taxon>
        <taxon>Euteleostomi</taxon>
        <taxon>Lepidosauria</taxon>
        <taxon>Squamata</taxon>
        <taxon>Bifurcata</taxon>
        <taxon>Unidentata</taxon>
        <taxon>Episquamata</taxon>
        <taxon>Toxicofera</taxon>
        <taxon>Serpentes</taxon>
        <taxon>Colubroidea</taxon>
        <taxon>Elapidae</taxon>
        <taxon>Elapinae</taxon>
        <taxon>Ophiophagus</taxon>
    </lineage>
</organism>
<evidence type="ECO:0000256" key="1">
    <source>
        <dbReference type="ARBA" id="ARBA00010879"/>
    </source>
</evidence>
<gene>
    <name evidence="9" type="primary">Tf2-1</name>
    <name evidence="9" type="ORF">L345_17723</name>
</gene>
<keyword evidence="3" id="KW-0808">Transferase</keyword>
<keyword evidence="10" id="KW-1185">Reference proteome</keyword>
<dbReference type="InterPro" id="IPR000477">
    <property type="entry name" value="RT_dom"/>
</dbReference>
<protein>
    <recommendedName>
        <fullName evidence="2">ribonuclease H</fullName>
        <ecNumber evidence="2">3.1.26.4</ecNumber>
    </recommendedName>
</protein>
<name>V8N3W6_OPHHA</name>
<dbReference type="CDD" id="cd00303">
    <property type="entry name" value="retropepsin_like"/>
    <property type="match status" value="1"/>
</dbReference>
<evidence type="ECO:0000256" key="3">
    <source>
        <dbReference type="ARBA" id="ARBA00022679"/>
    </source>
</evidence>
<keyword evidence="6" id="KW-0378">Hydrolase</keyword>
<evidence type="ECO:0000259" key="8">
    <source>
        <dbReference type="PROSITE" id="PS50878"/>
    </source>
</evidence>
<dbReference type="InterPro" id="IPR050951">
    <property type="entry name" value="Retrovirus_Pol_polyprotein"/>
</dbReference>
<dbReference type="PANTHER" id="PTHR37984">
    <property type="entry name" value="PROTEIN CBG26694"/>
    <property type="match status" value="1"/>
</dbReference>
<keyword evidence="4" id="KW-0548">Nucleotidyltransferase</keyword>
<feature type="non-terminal residue" evidence="9">
    <location>
        <position position="650"/>
    </location>
</feature>
<evidence type="ECO:0000313" key="10">
    <source>
        <dbReference type="Proteomes" id="UP000018936"/>
    </source>
</evidence>
<evidence type="ECO:0000256" key="4">
    <source>
        <dbReference type="ARBA" id="ARBA00022695"/>
    </source>
</evidence>
<dbReference type="InterPro" id="IPR043128">
    <property type="entry name" value="Rev_trsase/Diguanyl_cyclase"/>
</dbReference>
<dbReference type="Proteomes" id="UP000018936">
    <property type="component" value="Unassembled WGS sequence"/>
</dbReference>
<proteinExistence type="inferred from homology"/>
<sequence>PDLRETLGRARTKCPPEVVDVDSGPPRHLILDTWVFLANQSEGIPAHALVDSGAMTNFMDQAFAAHFDVPLDPVDPPMRVETIDGRELIAGPIKFATQPLRLAIGAHEEAICFYVTANLHFPLVLGMAWLRTHDPQVAWSRNAISFPSLQCINHIRHTCAGEEVSTPAISISPELTDFADVFSEKEADRLPPASALRLPHGPSAQCATAKGTFVLHVRARAGCPMGLFGQEPGPRVYPAFIKKTGDLCLCCDYRQLNAIMVRNRYPLPLIPELMERLREATLFTKLDLQGAYNLVRMREGDEWKTAFGTRYSHFEYTVMPFRLTNAPAVFQHLMNDVFWDMLDRFVVVYLDDILIYSRSRESHLQHVRLVLQRLWEHQLYAKLEKCIFFQASIEFLGHIISPEGIAMDPRKMEALCSWEPPRGMKDVQRLLGFANYYQTFIPGFATLTVLITQHLQKKVLFLWGPPQQQAFEALKNAFITEPVLRHPDLHCPFVVEMDASNVAIGAVLLQALVDGGTLFPCAYYSRKLNPSEHNYTIWEKELLAIKAAFEAWWHHLEGARHRVEVQTDHRNLEHLSTARKLNQRQIRWSLFFAWFNFYVTYIPSGHNRRADALSRKPEYLCPKDSLPPRTVLPAESLAAVQEPVDLRTQV</sequence>
<dbReference type="SUPFAM" id="SSF56672">
    <property type="entry name" value="DNA/RNA polymerases"/>
    <property type="match status" value="1"/>
</dbReference>
<feature type="domain" description="Reverse transcriptase" evidence="8">
    <location>
        <begin position="221"/>
        <end position="400"/>
    </location>
</feature>
<accession>V8N3W6</accession>
<dbReference type="InterPro" id="IPR021109">
    <property type="entry name" value="Peptidase_aspartic_dom_sf"/>
</dbReference>
<keyword evidence="5" id="KW-0540">Nuclease</keyword>
<dbReference type="SUPFAM" id="SSF50630">
    <property type="entry name" value="Acid proteases"/>
    <property type="match status" value="1"/>
</dbReference>
<feature type="non-terminal residue" evidence="9">
    <location>
        <position position="1"/>
    </location>
</feature>
<dbReference type="InterPro" id="IPR041577">
    <property type="entry name" value="RT_RNaseH_2"/>
</dbReference>
<dbReference type="Gene3D" id="3.30.70.270">
    <property type="match status" value="2"/>
</dbReference>
<dbReference type="PROSITE" id="PS50878">
    <property type="entry name" value="RT_POL"/>
    <property type="match status" value="1"/>
</dbReference>
<reference evidence="9 10" key="1">
    <citation type="journal article" date="2013" name="Proc. Natl. Acad. Sci. U.S.A.">
        <title>The king cobra genome reveals dynamic gene evolution and adaptation in the snake venom system.</title>
        <authorList>
            <person name="Vonk F.J."/>
            <person name="Casewell N.R."/>
            <person name="Henkel C.V."/>
            <person name="Heimberg A.M."/>
            <person name="Jansen H.J."/>
            <person name="McCleary R.J."/>
            <person name="Kerkkamp H.M."/>
            <person name="Vos R.A."/>
            <person name="Guerreiro I."/>
            <person name="Calvete J.J."/>
            <person name="Wuster W."/>
            <person name="Woods A.E."/>
            <person name="Logan J.M."/>
            <person name="Harrison R.A."/>
            <person name="Castoe T.A."/>
            <person name="de Koning A.P."/>
            <person name="Pollock D.D."/>
            <person name="Yandell M."/>
            <person name="Calderon D."/>
            <person name="Renjifo C."/>
            <person name="Currier R.B."/>
            <person name="Salgado D."/>
            <person name="Pla D."/>
            <person name="Sanz L."/>
            <person name="Hyder A.S."/>
            <person name="Ribeiro J.M."/>
            <person name="Arntzen J.W."/>
            <person name="van den Thillart G.E."/>
            <person name="Boetzer M."/>
            <person name="Pirovano W."/>
            <person name="Dirks R.P."/>
            <person name="Spaink H.P."/>
            <person name="Duboule D."/>
            <person name="McGlinn E."/>
            <person name="Kini R.M."/>
            <person name="Richardson M.K."/>
        </authorList>
    </citation>
    <scope>NUCLEOTIDE SEQUENCE</scope>
    <source>
        <tissue evidence="9">Blood</tissue>
    </source>
</reference>
<dbReference type="InterPro" id="IPR043502">
    <property type="entry name" value="DNA/RNA_pol_sf"/>
</dbReference>
<evidence type="ECO:0000256" key="7">
    <source>
        <dbReference type="ARBA" id="ARBA00023268"/>
    </source>
</evidence>
<evidence type="ECO:0000256" key="5">
    <source>
        <dbReference type="ARBA" id="ARBA00022722"/>
    </source>
</evidence>
<dbReference type="Pfam" id="PF17919">
    <property type="entry name" value="RT_RNaseH_2"/>
    <property type="match status" value="1"/>
</dbReference>
<evidence type="ECO:0000313" key="9">
    <source>
        <dbReference type="EMBL" id="ETE56566.1"/>
    </source>
</evidence>
<comment type="similarity">
    <text evidence="1">Belongs to the beta type-B retroviral polymerase family. HERV class-II K(HML-2) pol subfamily.</text>
</comment>
<dbReference type="CDD" id="cd01647">
    <property type="entry name" value="RT_LTR"/>
    <property type="match status" value="1"/>
</dbReference>
<comment type="caution">
    <text evidence="9">The sequence shown here is derived from an EMBL/GenBank/DDBJ whole genome shotgun (WGS) entry which is preliminary data.</text>
</comment>
<dbReference type="FunFam" id="3.10.20.370:FF:000003">
    <property type="entry name" value="Transposon Tf2-6 polyprotein"/>
    <property type="match status" value="1"/>
</dbReference>
<dbReference type="EMBL" id="AZIM01017898">
    <property type="protein sequence ID" value="ETE56566.1"/>
    <property type="molecule type" value="Genomic_DNA"/>
</dbReference>